<dbReference type="Proteomes" id="UP000019276">
    <property type="component" value="Unassembled WGS sequence"/>
</dbReference>
<proteinExistence type="predicted"/>
<name>W7QSR6_9ALTE</name>
<sequence>MYKVIDVFLWVVLYVIIFSISTQFGAWYLVFIFFTAVLHKACTLNFNRRHVIGVKRILSALLVQLSLVFFLLILAGFIEWLRQPNL</sequence>
<dbReference type="RefSeq" id="WP_035016279.1">
    <property type="nucleotide sequence ID" value="NZ_ARZY01000047.1"/>
</dbReference>
<keyword evidence="1" id="KW-0472">Membrane</keyword>
<evidence type="ECO:0000313" key="3">
    <source>
        <dbReference type="Proteomes" id="UP000019276"/>
    </source>
</evidence>
<accession>W7QSR6</accession>
<comment type="caution">
    <text evidence="2">The sequence shown here is derived from an EMBL/GenBank/DDBJ whole genome shotgun (WGS) entry which is preliminary data.</text>
</comment>
<dbReference type="AlphaFoldDB" id="W7QSR6"/>
<reference evidence="2 3" key="1">
    <citation type="journal article" date="2014" name="Genome Announc.">
        <title>Draft Genome Sequence of the Agar-Degrading Bacterium Catenovulum sp. Strain DS-2, Isolated from Intestines of Haliotis diversicolor.</title>
        <authorList>
            <person name="Shan D."/>
            <person name="Li X."/>
            <person name="Gu Z."/>
            <person name="Wei G."/>
            <person name="Gao Z."/>
            <person name="Shao Z."/>
        </authorList>
    </citation>
    <scope>NUCLEOTIDE SEQUENCE [LARGE SCALE GENOMIC DNA]</scope>
    <source>
        <strain evidence="2 3">DS-2</strain>
    </source>
</reference>
<feature type="transmembrane region" description="Helical" evidence="1">
    <location>
        <begin position="12"/>
        <end position="37"/>
    </location>
</feature>
<dbReference type="EMBL" id="ARZY01000047">
    <property type="protein sequence ID" value="EWH08430.1"/>
    <property type="molecule type" value="Genomic_DNA"/>
</dbReference>
<feature type="transmembrane region" description="Helical" evidence="1">
    <location>
        <begin position="57"/>
        <end position="78"/>
    </location>
</feature>
<keyword evidence="3" id="KW-1185">Reference proteome</keyword>
<evidence type="ECO:0000313" key="2">
    <source>
        <dbReference type="EMBL" id="EWH08430.1"/>
    </source>
</evidence>
<organism evidence="2 3">
    <name type="scientific">Catenovulum agarivorans DS-2</name>
    <dbReference type="NCBI Taxonomy" id="1328313"/>
    <lineage>
        <taxon>Bacteria</taxon>
        <taxon>Pseudomonadati</taxon>
        <taxon>Pseudomonadota</taxon>
        <taxon>Gammaproteobacteria</taxon>
        <taxon>Alteromonadales</taxon>
        <taxon>Alteromonadaceae</taxon>
        <taxon>Catenovulum</taxon>
    </lineage>
</organism>
<evidence type="ECO:0000256" key="1">
    <source>
        <dbReference type="SAM" id="Phobius"/>
    </source>
</evidence>
<keyword evidence="1" id="KW-1133">Transmembrane helix</keyword>
<keyword evidence="1" id="KW-0812">Transmembrane</keyword>
<gene>
    <name evidence="2" type="ORF">DS2_17552</name>
</gene>
<protein>
    <submittedName>
        <fullName evidence="2">Uncharacterized protein</fullName>
    </submittedName>
</protein>